<dbReference type="InterPro" id="IPR010982">
    <property type="entry name" value="Lambda_DNA-bd_dom_sf"/>
</dbReference>
<dbReference type="Pfam" id="PF13560">
    <property type="entry name" value="HTH_31"/>
    <property type="match status" value="1"/>
</dbReference>
<dbReference type="SMART" id="SM00530">
    <property type="entry name" value="HTH_XRE"/>
    <property type="match status" value="1"/>
</dbReference>
<evidence type="ECO:0000259" key="1">
    <source>
        <dbReference type="PROSITE" id="PS50943"/>
    </source>
</evidence>
<reference evidence="2 3" key="1">
    <citation type="submission" date="2021-01" db="EMBL/GenBank/DDBJ databases">
        <title>Whole genome shotgun sequence of Catellatospora bangladeshensis NBRC 107357.</title>
        <authorList>
            <person name="Komaki H."/>
            <person name="Tamura T."/>
        </authorList>
    </citation>
    <scope>NUCLEOTIDE SEQUENCE [LARGE SCALE GENOMIC DNA]</scope>
    <source>
        <strain evidence="2 3">NBRC 107357</strain>
    </source>
</reference>
<accession>A0A8J3JP17</accession>
<dbReference type="Gene3D" id="1.10.260.40">
    <property type="entry name" value="lambda repressor-like DNA-binding domains"/>
    <property type="match status" value="1"/>
</dbReference>
<comment type="caution">
    <text evidence="2">The sequence shown here is derived from an EMBL/GenBank/DDBJ whole genome shotgun (WGS) entry which is preliminary data.</text>
</comment>
<organism evidence="2 3">
    <name type="scientific">Catellatospora bangladeshensis</name>
    <dbReference type="NCBI Taxonomy" id="310355"/>
    <lineage>
        <taxon>Bacteria</taxon>
        <taxon>Bacillati</taxon>
        <taxon>Actinomycetota</taxon>
        <taxon>Actinomycetes</taxon>
        <taxon>Micromonosporales</taxon>
        <taxon>Micromonosporaceae</taxon>
        <taxon>Catellatospora</taxon>
    </lineage>
</organism>
<dbReference type="RefSeq" id="WP_239125616.1">
    <property type="nucleotide sequence ID" value="NZ_BONF01000010.1"/>
</dbReference>
<dbReference type="SUPFAM" id="SSF47413">
    <property type="entry name" value="lambda repressor-like DNA-binding domains"/>
    <property type="match status" value="1"/>
</dbReference>
<dbReference type="InterPro" id="IPR001387">
    <property type="entry name" value="Cro/C1-type_HTH"/>
</dbReference>
<dbReference type="AlphaFoldDB" id="A0A8J3JP17"/>
<gene>
    <name evidence="2" type="ORF">Cba03nite_20430</name>
</gene>
<proteinExistence type="predicted"/>
<dbReference type="EMBL" id="BONF01000010">
    <property type="protein sequence ID" value="GIF80694.1"/>
    <property type="molecule type" value="Genomic_DNA"/>
</dbReference>
<sequence length="398" mass="43574">MDRDRVLTVGDNIAVLRKAAGMTQHKLAREANVSHSLLTKVETGDRPASHAFVAAVARALHVPIERVYGQPYDGSDVPTAVDALRVVLRGYDLPPAGDVPPRSYDELRASVKAMSDLRRDGKYGKLAAQLPAVIEQLTEAVHATAGTENERTYGLLVSAYYVAHGLAYRLGYADLAESIEHKLIWAAERAGDPLAAGLAQWTRVTTFQSAGDYQRGLRILDAARSALADQVERDHEDAAVTVYGSMHLRAVTLASRAGDATTTTDHLAAAEELTRYAPADKVRYHVTFGPANLRIHEVAAWVELGEPERAIRRGLDFTPPVGMPATRAGHHFIDLARAHVLIGNRPETLAALESARRLAPEQTRYHPMVRETTRALLTLHRRSNSELTAFTTWLGIEN</sequence>
<dbReference type="Proteomes" id="UP000601223">
    <property type="component" value="Unassembled WGS sequence"/>
</dbReference>
<dbReference type="GO" id="GO:0003677">
    <property type="term" value="F:DNA binding"/>
    <property type="evidence" value="ECO:0007669"/>
    <property type="project" value="InterPro"/>
</dbReference>
<keyword evidence="3" id="KW-1185">Reference proteome</keyword>
<dbReference type="CDD" id="cd00093">
    <property type="entry name" value="HTH_XRE"/>
    <property type="match status" value="1"/>
</dbReference>
<dbReference type="PROSITE" id="PS50943">
    <property type="entry name" value="HTH_CROC1"/>
    <property type="match status" value="1"/>
</dbReference>
<protein>
    <recommendedName>
        <fullName evidence="1">HTH cro/C1-type domain-containing protein</fullName>
    </recommendedName>
</protein>
<evidence type="ECO:0000313" key="2">
    <source>
        <dbReference type="EMBL" id="GIF80694.1"/>
    </source>
</evidence>
<evidence type="ECO:0000313" key="3">
    <source>
        <dbReference type="Proteomes" id="UP000601223"/>
    </source>
</evidence>
<name>A0A8J3JP17_9ACTN</name>
<feature type="domain" description="HTH cro/C1-type" evidence="1">
    <location>
        <begin position="13"/>
        <end position="67"/>
    </location>
</feature>